<dbReference type="PANTHER" id="PTHR30461:SF2">
    <property type="entry name" value="SERINE RECOMBINASE PINE-RELATED"/>
    <property type="match status" value="1"/>
</dbReference>
<organism evidence="4 5">
    <name type="scientific">Hymenobacter crusticola</name>
    <dbReference type="NCBI Taxonomy" id="1770526"/>
    <lineage>
        <taxon>Bacteria</taxon>
        <taxon>Pseudomonadati</taxon>
        <taxon>Bacteroidota</taxon>
        <taxon>Cytophagia</taxon>
        <taxon>Cytophagales</taxon>
        <taxon>Hymenobacteraceae</taxon>
        <taxon>Hymenobacter</taxon>
    </lineage>
</organism>
<keyword evidence="2" id="KW-0233">DNA recombination</keyword>
<dbReference type="SMART" id="SM00857">
    <property type="entry name" value="Resolvase"/>
    <property type="match status" value="1"/>
</dbReference>
<keyword evidence="5" id="KW-1185">Reference proteome</keyword>
<dbReference type="SUPFAM" id="SSF53041">
    <property type="entry name" value="Resolvase-like"/>
    <property type="match status" value="1"/>
</dbReference>
<feature type="domain" description="Resolvase/invertase-type recombinase catalytic" evidence="3">
    <location>
        <begin position="3"/>
        <end position="130"/>
    </location>
</feature>
<keyword evidence="1" id="KW-0238">DNA-binding</keyword>
<evidence type="ECO:0000313" key="4">
    <source>
        <dbReference type="EMBL" id="OUJ64810.1"/>
    </source>
</evidence>
<dbReference type="InterPro" id="IPR050639">
    <property type="entry name" value="SSR_resolvase"/>
</dbReference>
<dbReference type="CDD" id="cd00338">
    <property type="entry name" value="Ser_Recombinase"/>
    <property type="match status" value="1"/>
</dbReference>
<dbReference type="PANTHER" id="PTHR30461">
    <property type="entry name" value="DNA-INVERTASE FROM LAMBDOID PROPHAGE"/>
    <property type="match status" value="1"/>
</dbReference>
<comment type="caution">
    <text evidence="4">The sequence shown here is derived from an EMBL/GenBank/DDBJ whole genome shotgun (WGS) entry which is preliminary data.</text>
</comment>
<name>A0A243W4L3_9BACT</name>
<gene>
    <name evidence="4" type="ORF">BXP70_29295</name>
</gene>
<dbReference type="OrthoDB" id="2290206at2"/>
<dbReference type="Proteomes" id="UP000194873">
    <property type="component" value="Unassembled WGS sequence"/>
</dbReference>
<dbReference type="Gene3D" id="3.40.50.1390">
    <property type="entry name" value="Resolvase, N-terminal catalytic domain"/>
    <property type="match status" value="1"/>
</dbReference>
<evidence type="ECO:0000259" key="3">
    <source>
        <dbReference type="SMART" id="SM00857"/>
    </source>
</evidence>
<dbReference type="GO" id="GO:0003677">
    <property type="term" value="F:DNA binding"/>
    <property type="evidence" value="ECO:0007669"/>
    <property type="project" value="UniProtKB-KW"/>
</dbReference>
<dbReference type="AlphaFoldDB" id="A0A243W4L3"/>
<dbReference type="GO" id="GO:0000150">
    <property type="term" value="F:DNA strand exchange activity"/>
    <property type="evidence" value="ECO:0007669"/>
    <property type="project" value="InterPro"/>
</dbReference>
<evidence type="ECO:0000256" key="2">
    <source>
        <dbReference type="ARBA" id="ARBA00023172"/>
    </source>
</evidence>
<feature type="non-terminal residue" evidence="4">
    <location>
        <position position="130"/>
    </location>
</feature>
<proteinExistence type="predicted"/>
<protein>
    <submittedName>
        <fullName evidence="4">Resolvase</fullName>
    </submittedName>
</protein>
<dbReference type="RefSeq" id="WP_143436802.1">
    <property type="nucleotide sequence ID" value="NZ_MTSE01000137.1"/>
</dbReference>
<reference evidence="4 5" key="1">
    <citation type="submission" date="2017-01" db="EMBL/GenBank/DDBJ databases">
        <title>A new Hymenobacter.</title>
        <authorList>
            <person name="Liang Y."/>
            <person name="Feng F."/>
        </authorList>
    </citation>
    <scope>NUCLEOTIDE SEQUENCE [LARGE SCALE GENOMIC DNA]</scope>
    <source>
        <strain evidence="4">MIMBbqt21</strain>
    </source>
</reference>
<dbReference type="InterPro" id="IPR036162">
    <property type="entry name" value="Resolvase-like_N_sf"/>
</dbReference>
<accession>A0A243W4L3</accession>
<evidence type="ECO:0000256" key="1">
    <source>
        <dbReference type="ARBA" id="ARBA00023125"/>
    </source>
</evidence>
<sequence>MLYVAYYRVSTPKQGESGLSLAAQQAAVRSYVPDPAAIVATFQEVESSKNNGRPELAKAVVECRRLGATLLVAKLDRMSRDAAYILRLDVPFVAVDMPELNTLTKGIFASLAQQERELISKRTQEALVAK</sequence>
<evidence type="ECO:0000313" key="5">
    <source>
        <dbReference type="Proteomes" id="UP000194873"/>
    </source>
</evidence>
<dbReference type="InterPro" id="IPR006119">
    <property type="entry name" value="Resolv_N"/>
</dbReference>
<dbReference type="EMBL" id="MTSE01000137">
    <property type="protein sequence ID" value="OUJ64810.1"/>
    <property type="molecule type" value="Genomic_DNA"/>
</dbReference>
<dbReference type="Pfam" id="PF00239">
    <property type="entry name" value="Resolvase"/>
    <property type="match status" value="1"/>
</dbReference>